<evidence type="ECO:0000256" key="4">
    <source>
        <dbReference type="ARBA" id="ARBA00022490"/>
    </source>
</evidence>
<evidence type="ECO:0000256" key="11">
    <source>
        <dbReference type="PROSITE-ProRule" id="PRU00277"/>
    </source>
</evidence>
<dbReference type="InterPro" id="IPR046357">
    <property type="entry name" value="PPIase_dom_sf"/>
</dbReference>
<dbReference type="SUPFAM" id="SSF54534">
    <property type="entry name" value="FKBP-like"/>
    <property type="match status" value="1"/>
</dbReference>
<keyword evidence="6 11" id="KW-0697">Rotamase</keyword>
<feature type="domain" description="PPIase FKBP-type" evidence="13">
    <location>
        <begin position="216"/>
        <end position="304"/>
    </location>
</feature>
<keyword evidence="15" id="KW-1185">Reference proteome</keyword>
<evidence type="ECO:0000313" key="14">
    <source>
        <dbReference type="EMBL" id="EPQ12047.1"/>
    </source>
</evidence>
<organism evidence="14 15">
    <name type="scientific">Myotis brandtii</name>
    <name type="common">Brandt's bat</name>
    <dbReference type="NCBI Taxonomy" id="109478"/>
    <lineage>
        <taxon>Eukaryota</taxon>
        <taxon>Metazoa</taxon>
        <taxon>Chordata</taxon>
        <taxon>Craniata</taxon>
        <taxon>Vertebrata</taxon>
        <taxon>Euteleostomi</taxon>
        <taxon>Mammalia</taxon>
        <taxon>Eutheria</taxon>
        <taxon>Laurasiatheria</taxon>
        <taxon>Chiroptera</taxon>
        <taxon>Yangochiroptera</taxon>
        <taxon>Vespertilionidae</taxon>
        <taxon>Myotis</taxon>
    </lineage>
</organism>
<dbReference type="GO" id="GO:0010881">
    <property type="term" value="P:regulation of cardiac muscle contraction by regulation of the release of sequestered calcium ion"/>
    <property type="evidence" value="ECO:0007669"/>
    <property type="project" value="TreeGrafter"/>
</dbReference>
<evidence type="ECO:0000256" key="5">
    <source>
        <dbReference type="ARBA" id="ARBA00022951"/>
    </source>
</evidence>
<dbReference type="PROSITE" id="PS50059">
    <property type="entry name" value="FKBP_PPIASE"/>
    <property type="match status" value="1"/>
</dbReference>
<dbReference type="InterPro" id="IPR001179">
    <property type="entry name" value="PPIase_FKBP_dom"/>
</dbReference>
<evidence type="ECO:0000259" key="13">
    <source>
        <dbReference type="PROSITE" id="PS50059"/>
    </source>
</evidence>
<comment type="subunit">
    <text evidence="10">Identified in a complex composed of RYR2, FKBP1B, PKA catalytic subunit, PRKAR2A, AKAP6, and the protein phosphatases PP2A and PP1. Interacts directly with RYR2.</text>
</comment>
<evidence type="ECO:0000256" key="6">
    <source>
        <dbReference type="ARBA" id="ARBA00023110"/>
    </source>
</evidence>
<evidence type="ECO:0000256" key="1">
    <source>
        <dbReference type="ARBA" id="ARBA00000971"/>
    </source>
</evidence>
<protein>
    <recommendedName>
        <fullName evidence="11">peptidylprolyl isomerase</fullName>
        <ecNumber evidence="11">5.2.1.8</ecNumber>
    </recommendedName>
</protein>
<dbReference type="Gene3D" id="3.10.50.40">
    <property type="match status" value="1"/>
</dbReference>
<reference evidence="14 15" key="1">
    <citation type="journal article" date="2013" name="Nat. Commun.">
        <title>Genome analysis reveals insights into physiology and longevity of the Brandt's bat Myotis brandtii.</title>
        <authorList>
            <person name="Seim I."/>
            <person name="Fang X."/>
            <person name="Xiong Z."/>
            <person name="Lobanov A.V."/>
            <person name="Huang Z."/>
            <person name="Ma S."/>
            <person name="Feng Y."/>
            <person name="Turanov A.A."/>
            <person name="Zhu Y."/>
            <person name="Lenz T.L."/>
            <person name="Gerashchenko M.V."/>
            <person name="Fan D."/>
            <person name="Hee Yim S."/>
            <person name="Yao X."/>
            <person name="Jordan D."/>
            <person name="Xiong Y."/>
            <person name="Ma Y."/>
            <person name="Lyapunov A.N."/>
            <person name="Chen G."/>
            <person name="Kulakova O.I."/>
            <person name="Sun Y."/>
            <person name="Lee S.G."/>
            <person name="Bronson R.T."/>
            <person name="Moskalev A.A."/>
            <person name="Sunyaev S.R."/>
            <person name="Zhang G."/>
            <person name="Krogh A."/>
            <person name="Wang J."/>
            <person name="Gladyshev V.N."/>
        </authorList>
    </citation>
    <scope>NUCLEOTIDE SEQUENCE [LARGE SCALE GENOMIC DNA]</scope>
</reference>
<dbReference type="EC" id="5.2.1.8" evidence="11"/>
<dbReference type="GO" id="GO:0003755">
    <property type="term" value="F:peptidyl-prolyl cis-trans isomerase activity"/>
    <property type="evidence" value="ECO:0007669"/>
    <property type="project" value="UniProtKB-KW"/>
</dbReference>
<feature type="compositionally biased region" description="Gly residues" evidence="12">
    <location>
        <begin position="183"/>
        <end position="193"/>
    </location>
</feature>
<evidence type="ECO:0000256" key="12">
    <source>
        <dbReference type="SAM" id="MobiDB-lite"/>
    </source>
</evidence>
<feature type="region of interest" description="Disordered" evidence="12">
    <location>
        <begin position="167"/>
        <end position="196"/>
    </location>
</feature>
<dbReference type="eggNOG" id="KOG0544">
    <property type="taxonomic scope" value="Eukaryota"/>
</dbReference>
<comment type="catalytic activity">
    <reaction evidence="1 11">
        <text>[protein]-peptidylproline (omega=180) = [protein]-peptidylproline (omega=0)</text>
        <dbReference type="Rhea" id="RHEA:16237"/>
        <dbReference type="Rhea" id="RHEA-COMP:10747"/>
        <dbReference type="Rhea" id="RHEA-COMP:10748"/>
        <dbReference type="ChEBI" id="CHEBI:83833"/>
        <dbReference type="ChEBI" id="CHEBI:83834"/>
        <dbReference type="EC" id="5.2.1.8"/>
    </reaction>
</comment>
<comment type="function">
    <text evidence="8">Has the potential to contribute to the immunosuppressive and toxic effects of FK506 and rapamycin. PPIases accelerate the folding of proteins. It catalyzes the cis-trans isomerization of proline imidic peptide bonds in oligopeptides.</text>
</comment>
<dbReference type="PANTHER" id="PTHR10516">
    <property type="entry name" value="PEPTIDYL-PROLYL CIS-TRANS ISOMERASE"/>
    <property type="match status" value="1"/>
</dbReference>
<evidence type="ECO:0000256" key="9">
    <source>
        <dbReference type="ARBA" id="ARBA00038106"/>
    </source>
</evidence>
<dbReference type="PANTHER" id="PTHR10516:SF429">
    <property type="entry name" value="PEPTIDYL-PROLYL CIS-TRANS ISOMERASE FKBP1B"/>
    <property type="match status" value="1"/>
</dbReference>
<evidence type="ECO:0000256" key="7">
    <source>
        <dbReference type="ARBA" id="ARBA00023235"/>
    </source>
</evidence>
<evidence type="ECO:0000256" key="8">
    <source>
        <dbReference type="ARBA" id="ARBA00037401"/>
    </source>
</evidence>
<dbReference type="GO" id="GO:0033017">
    <property type="term" value="C:sarcoplasmic reticulum membrane"/>
    <property type="evidence" value="ECO:0007669"/>
    <property type="project" value="TreeGrafter"/>
</dbReference>
<dbReference type="InterPro" id="IPR050689">
    <property type="entry name" value="FKBP-type_PPIase"/>
</dbReference>
<gene>
    <name evidence="14" type="ORF">D623_10032748</name>
</gene>
<proteinExistence type="inferred from homology"/>
<comment type="subcellular location">
    <subcellularLocation>
        <location evidence="3">Cytoplasm</location>
    </subcellularLocation>
    <subcellularLocation>
        <location evidence="2">Sarcoplasmic reticulum</location>
    </subcellularLocation>
</comment>
<dbReference type="AlphaFoldDB" id="S7PU39"/>
<dbReference type="Pfam" id="PF00254">
    <property type="entry name" value="FKBP_C"/>
    <property type="match status" value="1"/>
</dbReference>
<dbReference type="EMBL" id="KE163428">
    <property type="protein sequence ID" value="EPQ12047.1"/>
    <property type="molecule type" value="Genomic_DNA"/>
</dbReference>
<keyword evidence="4" id="KW-0963">Cytoplasm</keyword>
<keyword evidence="7 11" id="KW-0413">Isomerase</keyword>
<name>S7PU39_MYOBR</name>
<dbReference type="FunFam" id="3.10.50.40:FF:000025">
    <property type="entry name" value="Peptidylprolyl isomerase"/>
    <property type="match status" value="1"/>
</dbReference>
<evidence type="ECO:0000256" key="3">
    <source>
        <dbReference type="ARBA" id="ARBA00004496"/>
    </source>
</evidence>
<evidence type="ECO:0000313" key="15">
    <source>
        <dbReference type="Proteomes" id="UP000052978"/>
    </source>
</evidence>
<evidence type="ECO:0000256" key="10">
    <source>
        <dbReference type="ARBA" id="ARBA00047095"/>
    </source>
</evidence>
<comment type="similarity">
    <text evidence="9">Belongs to the FKBP-type PPIase family. FKBP1 subfamily.</text>
</comment>
<evidence type="ECO:0000256" key="2">
    <source>
        <dbReference type="ARBA" id="ARBA00004369"/>
    </source>
</evidence>
<keyword evidence="5" id="KW-0703">Sarcoplasmic reticulum</keyword>
<accession>S7PU39</accession>
<dbReference type="Proteomes" id="UP000052978">
    <property type="component" value="Unassembled WGS sequence"/>
</dbReference>
<sequence>MRRALGFASEARESPDTQALLTCAEKEEDNEEARNQGLENRWSHQCLHVEGTENSDWVPLTTLPHCKPLRTMTAISHYMELTIEPVQQAGCSAARLPGDGQMSTGDVPLQEPPSYPPIRVIRARVSSSSSSEVPSINSDLECDPEDNHWYYSCRQIFIESGGGEASQSARGIWSQSEPSQGQGSSGTLGGGASGTAMGKEIETISSGDGGTFPKKDQTCAVHYTGMLQNRKKFDSSRDRNKSFKFRIGNQEVIKGFEESATQMSLGQRVKLTCTPDVAYGATGHPSVIPPSATLIFDVELLNLE</sequence>